<comment type="caution">
    <text evidence="2">The sequence shown here is derived from an EMBL/GenBank/DDBJ whole genome shotgun (WGS) entry which is preliminary data.</text>
</comment>
<reference evidence="2" key="1">
    <citation type="submission" date="2018-05" db="EMBL/GenBank/DDBJ databases">
        <title>Draft genome of Mucuna pruriens seed.</title>
        <authorList>
            <person name="Nnadi N.E."/>
            <person name="Vos R."/>
            <person name="Hasami M.H."/>
            <person name="Devisetty U.K."/>
            <person name="Aguiy J.C."/>
        </authorList>
    </citation>
    <scope>NUCLEOTIDE SEQUENCE [LARGE SCALE GENOMIC DNA]</scope>
    <source>
        <strain evidence="2">JCA_2017</strain>
    </source>
</reference>
<organism evidence="2 3">
    <name type="scientific">Mucuna pruriens</name>
    <name type="common">Velvet bean</name>
    <name type="synonym">Dolichos pruriens</name>
    <dbReference type="NCBI Taxonomy" id="157652"/>
    <lineage>
        <taxon>Eukaryota</taxon>
        <taxon>Viridiplantae</taxon>
        <taxon>Streptophyta</taxon>
        <taxon>Embryophyta</taxon>
        <taxon>Tracheophyta</taxon>
        <taxon>Spermatophyta</taxon>
        <taxon>Magnoliopsida</taxon>
        <taxon>eudicotyledons</taxon>
        <taxon>Gunneridae</taxon>
        <taxon>Pentapetalae</taxon>
        <taxon>rosids</taxon>
        <taxon>fabids</taxon>
        <taxon>Fabales</taxon>
        <taxon>Fabaceae</taxon>
        <taxon>Papilionoideae</taxon>
        <taxon>50 kb inversion clade</taxon>
        <taxon>NPAAA clade</taxon>
        <taxon>indigoferoid/millettioid clade</taxon>
        <taxon>Phaseoleae</taxon>
        <taxon>Mucuna</taxon>
    </lineage>
</organism>
<name>A0A371FDP2_MUCPR</name>
<feature type="non-terminal residue" evidence="2">
    <location>
        <position position="1"/>
    </location>
</feature>
<dbReference type="Proteomes" id="UP000257109">
    <property type="component" value="Unassembled WGS sequence"/>
</dbReference>
<protein>
    <submittedName>
        <fullName evidence="2">Uncharacterized protein</fullName>
    </submittedName>
</protein>
<feature type="region of interest" description="Disordered" evidence="1">
    <location>
        <begin position="69"/>
        <end position="118"/>
    </location>
</feature>
<gene>
    <name evidence="2" type="ORF">CR513_43574</name>
</gene>
<feature type="compositionally biased region" description="Basic residues" evidence="1">
    <location>
        <begin position="71"/>
        <end position="80"/>
    </location>
</feature>
<evidence type="ECO:0000313" key="2">
    <source>
        <dbReference type="EMBL" id="RDX76432.1"/>
    </source>
</evidence>
<dbReference type="AlphaFoldDB" id="A0A371FDP2"/>
<feature type="compositionally biased region" description="Basic and acidic residues" evidence="1">
    <location>
        <begin position="101"/>
        <end position="118"/>
    </location>
</feature>
<sequence length="189" mass="21885">MTLTNAFTLVPRDLKPCANGLLPKASYNSYQVFKRLVVNLISLILPHQWWILRFTNTLSFNVKVNALSKGKEKKKHKSRRKSEGSHDEGCRSHLSRSSRSQRSERIMRHGRHKDEPKRNPIDLIKEKKAEQNLECFDCGDIVKVNLIALSFEGYKGVEEYFKEMEVTLIRAQVVDCQEVTMARFLHGLN</sequence>
<feature type="compositionally biased region" description="Basic and acidic residues" evidence="1">
    <location>
        <begin position="81"/>
        <end position="91"/>
    </location>
</feature>
<dbReference type="EMBL" id="QJKJ01009509">
    <property type="protein sequence ID" value="RDX76432.1"/>
    <property type="molecule type" value="Genomic_DNA"/>
</dbReference>
<dbReference type="OrthoDB" id="1934635at2759"/>
<proteinExistence type="predicted"/>
<accession>A0A371FDP2</accession>
<evidence type="ECO:0000313" key="3">
    <source>
        <dbReference type="Proteomes" id="UP000257109"/>
    </source>
</evidence>
<evidence type="ECO:0000256" key="1">
    <source>
        <dbReference type="SAM" id="MobiDB-lite"/>
    </source>
</evidence>
<keyword evidence="3" id="KW-1185">Reference proteome</keyword>